<dbReference type="InterPro" id="IPR013986">
    <property type="entry name" value="DExx_box_DNA_helicase_dom_sf"/>
</dbReference>
<dbReference type="GO" id="GO:0003677">
    <property type="term" value="F:DNA binding"/>
    <property type="evidence" value="ECO:0007669"/>
    <property type="project" value="UniProtKB-KW"/>
</dbReference>
<keyword evidence="7" id="KW-0067">ATP-binding</keyword>
<dbReference type="InterPro" id="IPR041500">
    <property type="entry name" value="RecC_C"/>
</dbReference>
<keyword evidence="1" id="KW-0540">Nuclease</keyword>
<evidence type="ECO:0000256" key="7">
    <source>
        <dbReference type="ARBA" id="ARBA00022840"/>
    </source>
</evidence>
<dbReference type="EMBL" id="CP071793">
    <property type="protein sequence ID" value="QTD52782.1"/>
    <property type="molecule type" value="Genomic_DNA"/>
</dbReference>
<dbReference type="Gene3D" id="3.40.50.300">
    <property type="entry name" value="P-loop containing nucleotide triphosphate hydrolases"/>
    <property type="match status" value="2"/>
</dbReference>
<keyword evidence="12" id="KW-1185">Reference proteome</keyword>
<dbReference type="GO" id="GO:0006310">
    <property type="term" value="P:DNA recombination"/>
    <property type="evidence" value="ECO:0007669"/>
    <property type="project" value="TreeGrafter"/>
</dbReference>
<dbReference type="GO" id="GO:0005524">
    <property type="term" value="F:ATP binding"/>
    <property type="evidence" value="ECO:0007669"/>
    <property type="project" value="UniProtKB-KW"/>
</dbReference>
<gene>
    <name evidence="11" type="ORF">J3U87_09925</name>
</gene>
<keyword evidence="4" id="KW-0378">Hydrolase</keyword>
<dbReference type="InterPro" id="IPR006697">
    <property type="entry name" value="RecC"/>
</dbReference>
<evidence type="ECO:0000256" key="3">
    <source>
        <dbReference type="ARBA" id="ARBA00022763"/>
    </source>
</evidence>
<evidence type="ECO:0000259" key="10">
    <source>
        <dbReference type="Pfam" id="PF17946"/>
    </source>
</evidence>
<dbReference type="Gene3D" id="3.40.50.10930">
    <property type="match status" value="1"/>
</dbReference>
<keyword evidence="2" id="KW-0547">Nucleotide-binding</keyword>
<dbReference type="Pfam" id="PF04257">
    <property type="entry name" value="Exonuc_V_gamma"/>
    <property type="match status" value="1"/>
</dbReference>
<dbReference type="SUPFAM" id="SSF52540">
    <property type="entry name" value="P-loop containing nucleoside triphosphate hydrolases"/>
    <property type="match status" value="2"/>
</dbReference>
<organism evidence="11 12">
    <name type="scientific">Sulfidibacter corallicola</name>
    <dbReference type="NCBI Taxonomy" id="2818388"/>
    <lineage>
        <taxon>Bacteria</taxon>
        <taxon>Pseudomonadati</taxon>
        <taxon>Acidobacteriota</taxon>
        <taxon>Holophagae</taxon>
        <taxon>Acanthopleuribacterales</taxon>
        <taxon>Acanthopleuribacteraceae</taxon>
        <taxon>Sulfidibacter</taxon>
    </lineage>
</organism>
<evidence type="ECO:0000256" key="2">
    <source>
        <dbReference type="ARBA" id="ARBA00022741"/>
    </source>
</evidence>
<protein>
    <submittedName>
        <fullName evidence="11">Exodeoxyribonuclease V subunit gamma</fullName>
    </submittedName>
</protein>
<evidence type="ECO:0000256" key="8">
    <source>
        <dbReference type="ARBA" id="ARBA00023125"/>
    </source>
</evidence>
<dbReference type="KEGG" id="scor:J3U87_09925"/>
<dbReference type="GO" id="GO:0009338">
    <property type="term" value="C:exodeoxyribonuclease V complex"/>
    <property type="evidence" value="ECO:0007669"/>
    <property type="project" value="InterPro"/>
</dbReference>
<dbReference type="GO" id="GO:0004386">
    <property type="term" value="F:helicase activity"/>
    <property type="evidence" value="ECO:0007669"/>
    <property type="project" value="UniProtKB-KW"/>
</dbReference>
<evidence type="ECO:0000256" key="9">
    <source>
        <dbReference type="ARBA" id="ARBA00023204"/>
    </source>
</evidence>
<keyword evidence="5" id="KW-0347">Helicase</keyword>
<dbReference type="Proteomes" id="UP000663929">
    <property type="component" value="Chromosome"/>
</dbReference>
<evidence type="ECO:0000256" key="6">
    <source>
        <dbReference type="ARBA" id="ARBA00022839"/>
    </source>
</evidence>
<evidence type="ECO:0000256" key="5">
    <source>
        <dbReference type="ARBA" id="ARBA00022806"/>
    </source>
</evidence>
<name>A0A8A4TUT4_SULCO</name>
<evidence type="ECO:0000256" key="4">
    <source>
        <dbReference type="ARBA" id="ARBA00022801"/>
    </source>
</evidence>
<evidence type="ECO:0000256" key="1">
    <source>
        <dbReference type="ARBA" id="ARBA00022722"/>
    </source>
</evidence>
<dbReference type="GO" id="GO:0008854">
    <property type="term" value="F:exodeoxyribonuclease V activity"/>
    <property type="evidence" value="ECO:0007669"/>
    <property type="project" value="InterPro"/>
</dbReference>
<dbReference type="SUPFAM" id="SSF52980">
    <property type="entry name" value="Restriction endonuclease-like"/>
    <property type="match status" value="1"/>
</dbReference>
<reference evidence="11" key="1">
    <citation type="submission" date="2021-03" db="EMBL/GenBank/DDBJ databases">
        <title>Acanthopleuribacteraceae sp. M133.</title>
        <authorList>
            <person name="Wang G."/>
        </authorList>
    </citation>
    <scope>NUCLEOTIDE SEQUENCE</scope>
    <source>
        <strain evidence="11">M133</strain>
    </source>
</reference>
<dbReference type="RefSeq" id="WP_237382883.1">
    <property type="nucleotide sequence ID" value="NZ_CP071793.1"/>
</dbReference>
<proteinExistence type="predicted"/>
<feature type="domain" description="RecC C-terminal" evidence="10">
    <location>
        <begin position="842"/>
        <end position="1090"/>
    </location>
</feature>
<dbReference type="InterPro" id="IPR027417">
    <property type="entry name" value="P-loop_NTPase"/>
</dbReference>
<evidence type="ECO:0000313" key="12">
    <source>
        <dbReference type="Proteomes" id="UP000663929"/>
    </source>
</evidence>
<dbReference type="GO" id="GO:0006281">
    <property type="term" value="P:DNA repair"/>
    <property type="evidence" value="ECO:0007669"/>
    <property type="project" value="UniProtKB-KW"/>
</dbReference>
<dbReference type="Gene3D" id="1.10.10.160">
    <property type="match status" value="1"/>
</dbReference>
<keyword evidence="8" id="KW-0238">DNA-binding</keyword>
<evidence type="ECO:0000313" key="11">
    <source>
        <dbReference type="EMBL" id="QTD52782.1"/>
    </source>
</evidence>
<dbReference type="InterPro" id="IPR011335">
    <property type="entry name" value="Restrct_endonuc-II-like"/>
</dbReference>
<dbReference type="PANTHER" id="PTHR30591">
    <property type="entry name" value="RECBCD ENZYME SUBUNIT RECC"/>
    <property type="match status" value="1"/>
</dbReference>
<keyword evidence="6" id="KW-0269">Exonuclease</keyword>
<dbReference type="Pfam" id="PF17946">
    <property type="entry name" value="RecC_C"/>
    <property type="match status" value="1"/>
</dbReference>
<sequence>MIHLYYANHLEALIAPLADQLSAGDPFETQTLVVPNRNLQQWLNLNLCERQGIAINLNFERLDPLLVQLIAGDEAVPLTDWTLQSMTMRRFGHHLEAQTAEMADLLGYLSGKGDPLMRQFQLSKRLVRLFREYAFSRESMIAAWDANRSWLGDDHPVERWQRRLWLELLGPEGAVAAHNADPERPVLTPLFRLNIDPAAPPRFKPLHLFGISYVSRFHQRLLKQLAQYGELHLYVLNPCWEFWEDVRTHKEARYARNREHDTIPPEAWDHGELPAPETDNPFLQAWGKPGREYFRLINDLGDWDFAEHFVKPRADTLLAQMQRDILFRQPVTTQPEAFAGDTSLQVLACAGPRREAEAVAGHIWQQLLKQPDLDVKDIAVIVTDMNTYQAEIENAFQRLHGLPFNLVDGATGRAARLIDAVSLLLQLPRSRFEREHLFRLYQHPNFQARFPHADPHSWLKYASALNIYFGRDREDQRAQGVAYFEKDLYNWDQGFKRLLLGPYFHDRGERVFQKEGEAYAVYALGETEAEPARLFYTITQSLFEDTGKIAHAQLSAKDWARYFRLMLNTYLAPCPGEDRDFERIRRIASQLEELGEAFEDPATPLPYAMVQAFFEDELATLRPFYNQYLADGITVSSFMPMRPIPFKLVYVMGLNEGAFPAPQRKDTLDLRWARMPVTRGTNDAFREREIGDVTDQERDRYMFLETLISTRDTLVLSYVDRDEQTDDPVNPASVLAETMYQAERYRGSFSPIQHPLKSYSERYGFSPEAAPDALVQFDPFAERLARARRDRQRLLQRLGTPDLPPLEELGRQGLLSDRLVKRLGLASHLDEAETETEPRISITLNQIRNFLECPLQATAKRALGLREDEEDLLSQVHEPFQLDRLHRHKILTQVIGDLLREHEGGFGANTTYQNLLDEAIYRYELKGHFPGGVLRPLNVAFLHQALDQWCQQLGRLDLQGHAGRYQFGTGNEETPPEYQTPPLELELELDGRKHILEITGTTQFIFQGEDGLRSIYFSSTDSKGPSSSRKKTQWGHHLLKSWLDAVALAAADRTETLQAAMIKPHPAAPDWQHFQLRREEARDYLVALVRDMLKPQHDYLAPGDIILDLAEKAADSEFEALFAQRVEKAKNDERGAIISRYGPLQEWADFPPAKDIRALIARRFGPLFRNLGHDIERRECAAEDTP</sequence>
<keyword evidence="9" id="KW-0234">DNA repair</keyword>
<keyword evidence="3" id="KW-0227">DNA damage</keyword>
<dbReference type="PIRSF" id="PIRSF000980">
    <property type="entry name" value="RecC"/>
    <property type="match status" value="1"/>
</dbReference>
<dbReference type="PANTHER" id="PTHR30591:SF1">
    <property type="entry name" value="RECBCD ENZYME SUBUNIT RECC"/>
    <property type="match status" value="1"/>
</dbReference>
<accession>A0A8A4TUT4</accession>
<dbReference type="AlphaFoldDB" id="A0A8A4TUT4"/>